<organism evidence="1 2">
    <name type="scientific">Mizuhopecten yessoensis</name>
    <name type="common">Japanese scallop</name>
    <name type="synonym">Patinopecten yessoensis</name>
    <dbReference type="NCBI Taxonomy" id="6573"/>
    <lineage>
        <taxon>Eukaryota</taxon>
        <taxon>Metazoa</taxon>
        <taxon>Spiralia</taxon>
        <taxon>Lophotrochozoa</taxon>
        <taxon>Mollusca</taxon>
        <taxon>Bivalvia</taxon>
        <taxon>Autobranchia</taxon>
        <taxon>Pteriomorphia</taxon>
        <taxon>Pectinida</taxon>
        <taxon>Pectinoidea</taxon>
        <taxon>Pectinidae</taxon>
        <taxon>Mizuhopecten</taxon>
    </lineage>
</organism>
<keyword evidence="2" id="KW-1185">Reference proteome</keyword>
<gene>
    <name evidence="1" type="ORF">KP79_PYT01219</name>
</gene>
<dbReference type="EMBL" id="NEDP02003638">
    <property type="protein sequence ID" value="OWF48228.1"/>
    <property type="molecule type" value="Genomic_DNA"/>
</dbReference>
<accession>A0A210QHH0</accession>
<evidence type="ECO:0000313" key="1">
    <source>
        <dbReference type="EMBL" id="OWF48228.1"/>
    </source>
</evidence>
<dbReference type="Proteomes" id="UP000242188">
    <property type="component" value="Unassembled WGS sequence"/>
</dbReference>
<dbReference type="AlphaFoldDB" id="A0A210QHH0"/>
<name>A0A210QHH0_MIZYE</name>
<dbReference type="PANTHER" id="PTHR24401:SF29">
    <property type="entry name" value="SI:CH211-243P7.3-RELATED"/>
    <property type="match status" value="1"/>
</dbReference>
<sequence length="597" mass="67646">MPGYRKGFSRAETAGLVTGAAFDNIPSLGHIPKSRWLMKRLDEIKASITSHFGSIFKLDSTKKVVRKFGGPCTGTAMWFTNVGNEYGQVIMSVLTTYEGYGLQDMAKGLVRRYSDAGMTSPVLLYVDWDCCGSSSVRRVFADWPDLQLRLDIWHFMGRISTGCTTDSHMLYAMFMGRLSHCIFKWDQSDLTQVKKAKTNELAAEHIMNPSDADVMNRLKRNQLALHCRRTTRGVQETTTLITQLIEAFDGDKGRDTFGVPLINSARMREIWKIQKSMWPASRILLVPSSTFRLGTLANATQYQAYIVDGLARWNQDRAKAATVNTSEQPSLQHQHSYSGLLRHTANKLSEEVLGHALTRYTAPRKYTGELIGLEYLYSQKDIIMHDYGAIIEEMESSTDDPTEDDVEEMDEGFADTSFENTDDSVYTIPNSSVYIWTAPSDHPLQHLPSAPPNAQPEPVEPDNIAGYDRVMDLAAYHVSLRDDSMALKSGEADYIIELWEALSDYDRLRSKFPARHRSYQIKDRFKSTKTAVSPGVESTRRYVYYGEMCDETMCSRHNRASSYTQVWTGGYLKCVIRRCVHDTIGHHHLPEYGQEDP</sequence>
<comment type="caution">
    <text evidence="1">The sequence shown here is derived from an EMBL/GenBank/DDBJ whole genome shotgun (WGS) entry which is preliminary data.</text>
</comment>
<dbReference type="PANTHER" id="PTHR24401">
    <property type="entry name" value="SI:CH211-243P7.3-RELATED"/>
    <property type="match status" value="1"/>
</dbReference>
<reference evidence="1 2" key="1">
    <citation type="journal article" date="2017" name="Nat. Ecol. Evol.">
        <title>Scallop genome provides insights into evolution of bilaterian karyotype and development.</title>
        <authorList>
            <person name="Wang S."/>
            <person name="Zhang J."/>
            <person name="Jiao W."/>
            <person name="Li J."/>
            <person name="Xun X."/>
            <person name="Sun Y."/>
            <person name="Guo X."/>
            <person name="Huan P."/>
            <person name="Dong B."/>
            <person name="Zhang L."/>
            <person name="Hu X."/>
            <person name="Sun X."/>
            <person name="Wang J."/>
            <person name="Zhao C."/>
            <person name="Wang Y."/>
            <person name="Wang D."/>
            <person name="Huang X."/>
            <person name="Wang R."/>
            <person name="Lv J."/>
            <person name="Li Y."/>
            <person name="Zhang Z."/>
            <person name="Liu B."/>
            <person name="Lu W."/>
            <person name="Hui Y."/>
            <person name="Liang J."/>
            <person name="Zhou Z."/>
            <person name="Hou R."/>
            <person name="Li X."/>
            <person name="Liu Y."/>
            <person name="Li H."/>
            <person name="Ning X."/>
            <person name="Lin Y."/>
            <person name="Zhao L."/>
            <person name="Xing Q."/>
            <person name="Dou J."/>
            <person name="Li Y."/>
            <person name="Mao J."/>
            <person name="Guo H."/>
            <person name="Dou H."/>
            <person name="Li T."/>
            <person name="Mu C."/>
            <person name="Jiang W."/>
            <person name="Fu Q."/>
            <person name="Fu X."/>
            <person name="Miao Y."/>
            <person name="Liu J."/>
            <person name="Yu Q."/>
            <person name="Li R."/>
            <person name="Liao H."/>
            <person name="Li X."/>
            <person name="Kong Y."/>
            <person name="Jiang Z."/>
            <person name="Chourrout D."/>
            <person name="Li R."/>
            <person name="Bao Z."/>
        </authorList>
    </citation>
    <scope>NUCLEOTIDE SEQUENCE [LARGE SCALE GENOMIC DNA]</scope>
    <source>
        <strain evidence="1 2">PY_sf001</strain>
    </source>
</reference>
<proteinExistence type="predicted"/>
<evidence type="ECO:0000313" key="2">
    <source>
        <dbReference type="Proteomes" id="UP000242188"/>
    </source>
</evidence>
<protein>
    <submittedName>
        <fullName evidence="1">Uncharacterized protein</fullName>
    </submittedName>
</protein>